<dbReference type="SUPFAM" id="SSF53218">
    <property type="entry name" value="Molybdenum cofactor biosynthesis proteins"/>
    <property type="match status" value="1"/>
</dbReference>
<dbReference type="RefSeq" id="WP_035690256.1">
    <property type="nucleotide sequence ID" value="NZ_JPRL01000005.1"/>
</dbReference>
<comment type="caution">
    <text evidence="3">The sequence shown here is derived from an EMBL/GenBank/DDBJ whole genome shotgun (WGS) entry which is preliminary data.</text>
</comment>
<dbReference type="InterPro" id="IPR050101">
    <property type="entry name" value="CinA"/>
</dbReference>
<dbReference type="NCBIfam" id="TIGR00200">
    <property type="entry name" value="cinA_nterm"/>
    <property type="match status" value="1"/>
</dbReference>
<dbReference type="Gene3D" id="3.40.980.10">
    <property type="entry name" value="MoaB/Mog-like domain"/>
    <property type="match status" value="1"/>
</dbReference>
<dbReference type="InterPro" id="IPR036425">
    <property type="entry name" value="MoaB/Mog-like_dom_sf"/>
</dbReference>
<dbReference type="CDD" id="cd00885">
    <property type="entry name" value="cinA"/>
    <property type="match status" value="1"/>
</dbReference>
<dbReference type="HAMAP" id="MF_00226_B">
    <property type="entry name" value="CinA_B"/>
    <property type="match status" value="1"/>
</dbReference>
<dbReference type="Pfam" id="PF18146">
    <property type="entry name" value="CinA_KH"/>
    <property type="match status" value="1"/>
</dbReference>
<dbReference type="InterPro" id="IPR008135">
    <property type="entry name" value="Competence-induced_CinA"/>
</dbReference>
<dbReference type="AlphaFoldDB" id="A0A085ZDE4"/>
<sequence>MKATIITIGDEILIGQIVDTNSGFIAKSLDRIGVEITEMISISDDKKHILDTFAQLQNKVDLVIVTGGLGPTKDDVTKKTFCEYFDDELVVNPEVLAHVTELIEGFYKRPISQMNKDQALVPSTCTVLPNKVGTAPGMWMKKENTVFISLPGVPYEMKYLVEEEIIPKIVREYKRPYIIHKTILTYGQGESLVAERIENWENNLPDFIKLAYLPNPGRVRLRLSARGTNKELLEEALEDNIKSLDAIIHDIIVGYEENETIESVVGKLLAKQNKTISTAESFTGGKIASILSAVPGASGYFKGSIVSYATEAKVNVLGVSQELVDQYSVVSAQVASAMALNVKDILKTDYAIATTGNAGPSKGDSDAEIGTVFIALATPTDIIVEEFNFGQPREKVIDRATIKSLEILQKEILKIVQ</sequence>
<dbReference type="PANTHER" id="PTHR13939:SF0">
    <property type="entry name" value="NMN AMIDOHYDROLASE-LIKE PROTEIN YFAY"/>
    <property type="match status" value="1"/>
</dbReference>
<comment type="similarity">
    <text evidence="1">Belongs to the CinA family.</text>
</comment>
<dbReference type="Pfam" id="PF00994">
    <property type="entry name" value="MoCF_biosynth"/>
    <property type="match status" value="1"/>
</dbReference>
<dbReference type="InterPro" id="IPR036653">
    <property type="entry name" value="CinA-like_C"/>
</dbReference>
<feature type="domain" description="MoaB/Mog" evidence="2">
    <location>
        <begin position="4"/>
        <end position="172"/>
    </location>
</feature>
<dbReference type="OrthoDB" id="9801454at2"/>
<dbReference type="Proteomes" id="UP000028715">
    <property type="component" value="Unassembled WGS sequence"/>
</dbReference>
<dbReference type="eggNOG" id="COG1058">
    <property type="taxonomic scope" value="Bacteria"/>
</dbReference>
<evidence type="ECO:0000256" key="1">
    <source>
        <dbReference type="HAMAP-Rule" id="MF_00226"/>
    </source>
</evidence>
<proteinExistence type="inferred from homology"/>
<dbReference type="STRING" id="362418.IW19_24525"/>
<gene>
    <name evidence="3" type="ORF">IW19_24525</name>
</gene>
<dbReference type="PANTHER" id="PTHR13939">
    <property type="entry name" value="NICOTINAMIDE-NUCLEOTIDE AMIDOHYDROLASE PNCC"/>
    <property type="match status" value="1"/>
</dbReference>
<accession>A0A085ZDE4</accession>
<evidence type="ECO:0000313" key="4">
    <source>
        <dbReference type="Proteomes" id="UP000028715"/>
    </source>
</evidence>
<dbReference type="SUPFAM" id="SSF142433">
    <property type="entry name" value="CinA-like"/>
    <property type="match status" value="1"/>
</dbReference>
<dbReference type="InterPro" id="IPR008136">
    <property type="entry name" value="CinA_C"/>
</dbReference>
<dbReference type="NCBIfam" id="TIGR00199">
    <property type="entry name" value="PncC_domain"/>
    <property type="match status" value="1"/>
</dbReference>
<reference evidence="3 4" key="1">
    <citation type="submission" date="2014-07" db="EMBL/GenBank/DDBJ databases">
        <title>Genome of Flavobacterium reichenbachii LMG 25512.</title>
        <authorList>
            <person name="Stropko S.J."/>
            <person name="Pipes S.E."/>
            <person name="Newman J.D."/>
        </authorList>
    </citation>
    <scope>NUCLEOTIDE SEQUENCE [LARGE SCALE GENOMIC DNA]</scope>
    <source>
        <strain evidence="3 4">LMG 25512</strain>
    </source>
</reference>
<evidence type="ECO:0000259" key="2">
    <source>
        <dbReference type="SMART" id="SM00852"/>
    </source>
</evidence>
<dbReference type="PIRSF" id="PIRSF006728">
    <property type="entry name" value="CinA"/>
    <property type="match status" value="1"/>
</dbReference>
<organism evidence="3 4">
    <name type="scientific">Flavobacterium reichenbachii</name>
    <dbReference type="NCBI Taxonomy" id="362418"/>
    <lineage>
        <taxon>Bacteria</taxon>
        <taxon>Pseudomonadati</taxon>
        <taxon>Bacteroidota</taxon>
        <taxon>Flavobacteriia</taxon>
        <taxon>Flavobacteriales</taxon>
        <taxon>Flavobacteriaceae</taxon>
        <taxon>Flavobacterium</taxon>
    </lineage>
</organism>
<dbReference type="Gene3D" id="3.90.950.20">
    <property type="entry name" value="CinA-like"/>
    <property type="match status" value="1"/>
</dbReference>
<dbReference type="InterPro" id="IPR041424">
    <property type="entry name" value="CinA_KH"/>
</dbReference>
<name>A0A085ZDE4_9FLAO</name>
<dbReference type="EMBL" id="JPRL01000005">
    <property type="protein sequence ID" value="KFF02458.1"/>
    <property type="molecule type" value="Genomic_DNA"/>
</dbReference>
<evidence type="ECO:0000313" key="3">
    <source>
        <dbReference type="EMBL" id="KFF02458.1"/>
    </source>
</evidence>
<keyword evidence="4" id="KW-1185">Reference proteome</keyword>
<dbReference type="InterPro" id="IPR001453">
    <property type="entry name" value="MoaB/Mog_dom"/>
</dbReference>
<dbReference type="Pfam" id="PF02464">
    <property type="entry name" value="CinA"/>
    <property type="match status" value="1"/>
</dbReference>
<dbReference type="NCBIfam" id="TIGR00177">
    <property type="entry name" value="molyb_syn"/>
    <property type="match status" value="1"/>
</dbReference>
<dbReference type="SMART" id="SM00852">
    <property type="entry name" value="MoCF_biosynth"/>
    <property type="match status" value="1"/>
</dbReference>
<protein>
    <recommendedName>
        <fullName evidence="1">CinA-like protein</fullName>
    </recommendedName>
</protein>
<dbReference type="eggNOG" id="COG1546">
    <property type="taxonomic scope" value="Bacteria"/>
</dbReference>